<sequence>MKSWKQIITVRRTASIIYLVDHYRVSGSIFPGLEDCPGSPNQHHDKSNAKPPLPSSASQFRKGTYHESLDFVQTLCETSYGLVDVFPVEDRKAALRESLVEINAHIDDAQNSGGICFPMGKGMYRVVHIPEDEAVLLNSREKAPYLICVEVLKSDAPSNSKDMSNSQKISKGGIPLANGDALLPKPPPWAYPLWTGQDMYHSGHDRMSRGNQTMTITFAILNLFLLICGPNREGGCVCQLKDECNLEWVRVVLSAEPGISMDDIVDQDPPRRKEHRRVPSTVAIEEVKAAALKGAAPPGLPLKGGQDSSDAQPKVADGGIPKVSDALAGELWEVKKERIRKASLYGKLPGWDLRSLKFTLFVGNSQSEKAVILVVQWCCNVFKAGS</sequence>
<evidence type="ECO:0000256" key="1">
    <source>
        <dbReference type="SAM" id="MobiDB-lite"/>
    </source>
</evidence>
<feature type="compositionally biased region" description="Low complexity" evidence="1">
    <location>
        <begin position="295"/>
        <end position="305"/>
    </location>
</feature>
<dbReference type="PANTHER" id="PTHR10048:SF22">
    <property type="entry name" value="PHOSPHATIDYLINOSITOL 4-KINASE BETA"/>
    <property type="match status" value="1"/>
</dbReference>
<dbReference type="PANTHER" id="PTHR10048">
    <property type="entry name" value="PHOSPHATIDYLINOSITOL KINASE"/>
    <property type="match status" value="1"/>
</dbReference>
<comment type="caution">
    <text evidence="2">The sequence shown here is derived from an EMBL/GenBank/DDBJ whole genome shotgun (WGS) entry which is preliminary data.</text>
</comment>
<name>A0AAW2P322_SESRA</name>
<feature type="region of interest" description="Disordered" evidence="1">
    <location>
        <begin position="295"/>
        <end position="318"/>
    </location>
</feature>
<dbReference type="AlphaFoldDB" id="A0AAW2P322"/>
<reference evidence="2" key="2">
    <citation type="journal article" date="2024" name="Plant">
        <title>Genomic evolution and insights into agronomic trait innovations of Sesamum species.</title>
        <authorList>
            <person name="Miao H."/>
            <person name="Wang L."/>
            <person name="Qu L."/>
            <person name="Liu H."/>
            <person name="Sun Y."/>
            <person name="Le M."/>
            <person name="Wang Q."/>
            <person name="Wei S."/>
            <person name="Zheng Y."/>
            <person name="Lin W."/>
            <person name="Duan Y."/>
            <person name="Cao H."/>
            <person name="Xiong S."/>
            <person name="Wang X."/>
            <person name="Wei L."/>
            <person name="Li C."/>
            <person name="Ma Q."/>
            <person name="Ju M."/>
            <person name="Zhao R."/>
            <person name="Li G."/>
            <person name="Mu C."/>
            <person name="Tian Q."/>
            <person name="Mei H."/>
            <person name="Zhang T."/>
            <person name="Gao T."/>
            <person name="Zhang H."/>
        </authorList>
    </citation>
    <scope>NUCLEOTIDE SEQUENCE</scope>
    <source>
        <strain evidence="2">G02</strain>
    </source>
</reference>
<feature type="region of interest" description="Disordered" evidence="1">
    <location>
        <begin position="34"/>
        <end position="57"/>
    </location>
</feature>
<dbReference type="InterPro" id="IPR015433">
    <property type="entry name" value="PI3/4_kinase"/>
</dbReference>
<dbReference type="GO" id="GO:0004430">
    <property type="term" value="F:1-phosphatidylinositol 4-kinase activity"/>
    <property type="evidence" value="ECO:0007669"/>
    <property type="project" value="TreeGrafter"/>
</dbReference>
<dbReference type="GO" id="GO:0046854">
    <property type="term" value="P:phosphatidylinositol phosphate biosynthetic process"/>
    <property type="evidence" value="ECO:0007669"/>
    <property type="project" value="InterPro"/>
</dbReference>
<proteinExistence type="predicted"/>
<dbReference type="GO" id="GO:0016020">
    <property type="term" value="C:membrane"/>
    <property type="evidence" value="ECO:0007669"/>
    <property type="project" value="TreeGrafter"/>
</dbReference>
<protein>
    <submittedName>
        <fullName evidence="2">Phosphatidylinositol 4-kinase beta 1</fullName>
    </submittedName>
</protein>
<accession>A0AAW2P322</accession>
<reference evidence="2" key="1">
    <citation type="submission" date="2020-06" db="EMBL/GenBank/DDBJ databases">
        <authorList>
            <person name="Li T."/>
            <person name="Hu X."/>
            <person name="Zhang T."/>
            <person name="Song X."/>
            <person name="Zhang H."/>
            <person name="Dai N."/>
            <person name="Sheng W."/>
            <person name="Hou X."/>
            <person name="Wei L."/>
        </authorList>
    </citation>
    <scope>NUCLEOTIDE SEQUENCE</scope>
    <source>
        <strain evidence="2">G02</strain>
        <tissue evidence="2">Leaf</tissue>
    </source>
</reference>
<dbReference type="GO" id="GO:0005737">
    <property type="term" value="C:cytoplasm"/>
    <property type="evidence" value="ECO:0007669"/>
    <property type="project" value="TreeGrafter"/>
</dbReference>
<dbReference type="EMBL" id="JACGWJ010000018">
    <property type="protein sequence ID" value="KAL0350404.1"/>
    <property type="molecule type" value="Genomic_DNA"/>
</dbReference>
<organism evidence="2">
    <name type="scientific">Sesamum radiatum</name>
    <name type="common">Black benniseed</name>
    <dbReference type="NCBI Taxonomy" id="300843"/>
    <lineage>
        <taxon>Eukaryota</taxon>
        <taxon>Viridiplantae</taxon>
        <taxon>Streptophyta</taxon>
        <taxon>Embryophyta</taxon>
        <taxon>Tracheophyta</taxon>
        <taxon>Spermatophyta</taxon>
        <taxon>Magnoliopsida</taxon>
        <taxon>eudicotyledons</taxon>
        <taxon>Gunneridae</taxon>
        <taxon>Pentapetalae</taxon>
        <taxon>asterids</taxon>
        <taxon>lamiids</taxon>
        <taxon>Lamiales</taxon>
        <taxon>Pedaliaceae</taxon>
        <taxon>Sesamum</taxon>
    </lineage>
</organism>
<evidence type="ECO:0000313" key="2">
    <source>
        <dbReference type="EMBL" id="KAL0350404.1"/>
    </source>
</evidence>
<gene>
    <name evidence="2" type="ORF">Sradi_4189600</name>
</gene>
<dbReference type="GO" id="GO:0048015">
    <property type="term" value="P:phosphatidylinositol-mediated signaling"/>
    <property type="evidence" value="ECO:0007669"/>
    <property type="project" value="TreeGrafter"/>
</dbReference>